<keyword evidence="2" id="KW-1185">Reference proteome</keyword>
<evidence type="ECO:0000313" key="1">
    <source>
        <dbReference type="EMBL" id="QNH00129.1"/>
    </source>
</evidence>
<dbReference type="Pfam" id="PF12686">
    <property type="entry name" value="DUF3800"/>
    <property type="match status" value="1"/>
</dbReference>
<evidence type="ECO:0000313" key="2">
    <source>
        <dbReference type="Proteomes" id="UP000515254"/>
    </source>
</evidence>
<accession>A0ABX6SE54</accession>
<dbReference type="EMBL" id="CP060009">
    <property type="protein sequence ID" value="QNH00129.1"/>
    <property type="molecule type" value="Genomic_DNA"/>
</dbReference>
<proteinExistence type="predicted"/>
<protein>
    <submittedName>
        <fullName evidence="1">DUF3800 domain-containing protein</fullName>
    </submittedName>
</protein>
<name>A0ABX6SE54_9PSED</name>
<dbReference type="Proteomes" id="UP000515254">
    <property type="component" value="Chromosome"/>
</dbReference>
<sequence>MLRLDYANSCHDREGESVVDISVVTSDETAIEEQVDTVSLQKRIKIDKEKAELLSSLSAADFTGQRTRVAYVLNLYPQARNSDVTLALRYWEIFQSDIYNPAGILPKDLFRLERLHYLVRARAKIQNEYGLFRAEGEIQRRRRQHEEAMFDSVTRDEAPRHVVNVYSDETGKNGQFLIVASVWVLNGRSVFSLSKAIAEWKSKSAWANREVHFTKFGRRDAEPLAEYLNVILANREFVGFKAIAVENSRLRRSVEDVLHKLHEYMICEGFNHEVRTNRVLVNQSISVTLDDEQSLDAISLADLKLNVNTRLRNDHGEVVSVDSLSAVSSRDSPLVQLADLVAGALNRKLNNVGEINYKDEMADRIIQVLGLALGEGTVDGVDASLLMKI</sequence>
<gene>
    <name evidence="1" type="ORF">HNQ25_17770</name>
</gene>
<dbReference type="InterPro" id="IPR024524">
    <property type="entry name" value="DUF3800"/>
</dbReference>
<reference evidence="1 2" key="1">
    <citation type="journal article" date="2020" name="Microbiol. Resour. Announc.">
        <title>Complete genome sequences of four natural Pseudomonas isolates that catabolize a wide range of aromatic compounds relevant to lignin valorization.</title>
        <authorList>
            <person name="Hatmaker E.A."/>
            <person name="Presley G."/>
            <person name="Cannon O."/>
            <person name="Guss A.M."/>
            <person name="Elkins J.G."/>
        </authorList>
    </citation>
    <scope>NUCLEOTIDE SEQUENCE [LARGE SCALE GENOMIC DNA]</scope>
    <source>
        <strain evidence="1 2">B10D7D</strain>
    </source>
</reference>
<organism evidence="1 2">
    <name type="scientific">Pseudomonas sediminis</name>
    <dbReference type="NCBI Taxonomy" id="1691904"/>
    <lineage>
        <taxon>Bacteria</taxon>
        <taxon>Pseudomonadati</taxon>
        <taxon>Pseudomonadota</taxon>
        <taxon>Gammaproteobacteria</taxon>
        <taxon>Pseudomonadales</taxon>
        <taxon>Pseudomonadaceae</taxon>
        <taxon>Pseudomonas</taxon>
    </lineage>
</organism>